<dbReference type="SUPFAM" id="SSF58104">
    <property type="entry name" value="Methyl-accepting chemotaxis protein (MCP) signaling domain"/>
    <property type="match status" value="1"/>
</dbReference>
<dbReference type="Pfam" id="PF00015">
    <property type="entry name" value="MCPsignal"/>
    <property type="match status" value="1"/>
</dbReference>
<accession>A0A135ZYM3</accession>
<evidence type="ECO:0000256" key="1">
    <source>
        <dbReference type="ARBA" id="ARBA00004141"/>
    </source>
</evidence>
<dbReference type="Gene3D" id="1.10.287.950">
    <property type="entry name" value="Methyl-accepting chemotaxis protein"/>
    <property type="match status" value="1"/>
</dbReference>
<comment type="caution">
    <text evidence="11">The sequence shown here is derived from an EMBL/GenBank/DDBJ whole genome shotgun (WGS) entry which is preliminary data.</text>
</comment>
<feature type="domain" description="Methyl-accepting transducer" evidence="9">
    <location>
        <begin position="352"/>
        <end position="588"/>
    </location>
</feature>
<dbReference type="SMART" id="SM00304">
    <property type="entry name" value="HAMP"/>
    <property type="match status" value="1"/>
</dbReference>
<evidence type="ECO:0000256" key="4">
    <source>
        <dbReference type="ARBA" id="ARBA00023136"/>
    </source>
</evidence>
<dbReference type="Pfam" id="PF00672">
    <property type="entry name" value="HAMP"/>
    <property type="match status" value="1"/>
</dbReference>
<dbReference type="EMBL" id="LSNE01000007">
    <property type="protein sequence ID" value="KXI28082.1"/>
    <property type="molecule type" value="Genomic_DNA"/>
</dbReference>
<dbReference type="InterPro" id="IPR003660">
    <property type="entry name" value="HAMP_dom"/>
</dbReference>
<evidence type="ECO:0000259" key="10">
    <source>
        <dbReference type="PROSITE" id="PS50885"/>
    </source>
</evidence>
<feature type="transmembrane region" description="Helical" evidence="8">
    <location>
        <begin position="272"/>
        <end position="294"/>
    </location>
</feature>
<evidence type="ECO:0000259" key="9">
    <source>
        <dbReference type="PROSITE" id="PS50111"/>
    </source>
</evidence>
<reference evidence="12" key="1">
    <citation type="submission" date="2016-02" db="EMBL/GenBank/DDBJ databases">
        <authorList>
            <person name="Schultz-Johansen M."/>
            <person name="Glaring M.A."/>
            <person name="Bech P.K."/>
            <person name="Stougaard P."/>
        </authorList>
    </citation>
    <scope>NUCLEOTIDE SEQUENCE [LARGE SCALE GENOMIC DNA]</scope>
    <source>
        <strain evidence="12">S66</strain>
    </source>
</reference>
<dbReference type="PANTHER" id="PTHR32089">
    <property type="entry name" value="METHYL-ACCEPTING CHEMOTAXIS PROTEIN MCPB"/>
    <property type="match status" value="1"/>
</dbReference>
<dbReference type="SMART" id="SM01358">
    <property type="entry name" value="HBM"/>
    <property type="match status" value="1"/>
</dbReference>
<dbReference type="CDD" id="cd11386">
    <property type="entry name" value="MCP_signal"/>
    <property type="match status" value="1"/>
</dbReference>
<keyword evidence="2 8" id="KW-0812">Transmembrane</keyword>
<dbReference type="RefSeq" id="WP_068378060.1">
    <property type="nucleotide sequence ID" value="NZ_LSNE01000007.1"/>
</dbReference>
<proteinExistence type="inferred from homology"/>
<evidence type="ECO:0000256" key="6">
    <source>
        <dbReference type="ARBA" id="ARBA00029447"/>
    </source>
</evidence>
<evidence type="ECO:0000256" key="5">
    <source>
        <dbReference type="ARBA" id="ARBA00023224"/>
    </source>
</evidence>
<keyword evidence="3 8" id="KW-1133">Transmembrane helix</keyword>
<evidence type="ECO:0000313" key="11">
    <source>
        <dbReference type="EMBL" id="KXI28082.1"/>
    </source>
</evidence>
<evidence type="ECO:0000256" key="2">
    <source>
        <dbReference type="ARBA" id="ARBA00022692"/>
    </source>
</evidence>
<dbReference type="PANTHER" id="PTHR32089:SF119">
    <property type="entry name" value="METHYL-ACCEPTING CHEMOTAXIS PROTEIN CTPL"/>
    <property type="match status" value="1"/>
</dbReference>
<name>A0A135ZYM3_9ALTE</name>
<dbReference type="GO" id="GO:0006935">
    <property type="term" value="P:chemotaxis"/>
    <property type="evidence" value="ECO:0007669"/>
    <property type="project" value="UniProtKB-ARBA"/>
</dbReference>
<dbReference type="InterPro" id="IPR032255">
    <property type="entry name" value="HBM"/>
</dbReference>
<dbReference type="PROSITE" id="PS50111">
    <property type="entry name" value="CHEMOTAXIS_TRANSDUC_2"/>
    <property type="match status" value="1"/>
</dbReference>
<dbReference type="STRING" id="1799789.AX660_16990"/>
<protein>
    <recommendedName>
        <fullName evidence="13">Chemotaxis protein</fullName>
    </recommendedName>
</protein>
<feature type="domain" description="HAMP" evidence="10">
    <location>
        <begin position="294"/>
        <end position="347"/>
    </location>
</feature>
<evidence type="ECO:0008006" key="13">
    <source>
        <dbReference type="Google" id="ProtNLM"/>
    </source>
</evidence>
<comment type="subcellular location">
    <subcellularLocation>
        <location evidence="1">Membrane</location>
        <topology evidence="1">Multi-pass membrane protein</topology>
    </subcellularLocation>
</comment>
<dbReference type="PROSITE" id="PS50885">
    <property type="entry name" value="HAMP"/>
    <property type="match status" value="1"/>
</dbReference>
<comment type="similarity">
    <text evidence="6">Belongs to the methyl-accepting chemotaxis (MCP) protein family.</text>
</comment>
<dbReference type="OrthoDB" id="6846832at2"/>
<dbReference type="AlphaFoldDB" id="A0A135ZYM3"/>
<evidence type="ECO:0000256" key="8">
    <source>
        <dbReference type="SAM" id="Phobius"/>
    </source>
</evidence>
<sequence length="628" mass="69217">MSALKSIKNKLIFIVVCVVIGMGGLIILQKSASHSQAQLAQAELLVSEIESGMLLQRRSEKDFMMRLDLKYQQTFNKDFEHLLEVTEHLDEILQQRDLDASKVKKLEGILTDYQEVFNLMVDEQKILGLDPESGLYGKLRAAVQDAEQRINTLNQMDLLAKMLMLRRHEKDFMLRLEMKYLDRFDEDFTQFTNLLTRSDIPATNKSAILASIELYKSNFHTLVEGQQNIGLTSSQGILNEMRSTVHKTEELLADLSANLKVAIADNASRSSVISMVVAIVIMLTVIAIVVMAAMSISKPVNYLQNLMNRISSNKDLTLRYEFDGAEEINQVGAALNEMMVSFEHSMNTVKISTMQLSASSEELTMITNTTHSGVQRQKIETESVASAMEEMTATVKEVARSASEAAEASRLADDESVRGRQLVVDTVSGIRNLATQVVEISSEMDQLQLEAGNITTTLQVIGSIADQTNLLALNAAIEAARAGEQGRGFAVVADEVRTLASRTQKSTQEISVIIERLQSRTRSAVAVMAKGREQAQRCVEQADVAGGALDKITSAVSSISEQNFQIASAAEEQNAVAAEIDRNIININDIAQESTLATSQTLETSNALAELATELHHIVEQFKLSHKS</sequence>
<evidence type="ECO:0000256" key="7">
    <source>
        <dbReference type="PROSITE-ProRule" id="PRU00284"/>
    </source>
</evidence>
<keyword evidence="4 8" id="KW-0472">Membrane</keyword>
<evidence type="ECO:0000256" key="3">
    <source>
        <dbReference type="ARBA" id="ARBA00022989"/>
    </source>
</evidence>
<dbReference type="InterPro" id="IPR004089">
    <property type="entry name" value="MCPsignal_dom"/>
</dbReference>
<gene>
    <name evidence="11" type="ORF">AX660_16990</name>
</gene>
<dbReference type="GO" id="GO:0007165">
    <property type="term" value="P:signal transduction"/>
    <property type="evidence" value="ECO:0007669"/>
    <property type="project" value="UniProtKB-KW"/>
</dbReference>
<dbReference type="SMART" id="SM00283">
    <property type="entry name" value="MA"/>
    <property type="match status" value="1"/>
</dbReference>
<evidence type="ECO:0000313" key="12">
    <source>
        <dbReference type="Proteomes" id="UP000070299"/>
    </source>
</evidence>
<keyword evidence="5 7" id="KW-0807">Transducer</keyword>
<dbReference type="GO" id="GO:0016020">
    <property type="term" value="C:membrane"/>
    <property type="evidence" value="ECO:0007669"/>
    <property type="project" value="UniProtKB-SubCell"/>
</dbReference>
<feature type="transmembrane region" description="Helical" evidence="8">
    <location>
        <begin position="12"/>
        <end position="28"/>
    </location>
</feature>
<dbReference type="FunFam" id="1.10.287.950:FF:000001">
    <property type="entry name" value="Methyl-accepting chemotaxis sensory transducer"/>
    <property type="match status" value="1"/>
</dbReference>
<dbReference type="Proteomes" id="UP000070299">
    <property type="component" value="Unassembled WGS sequence"/>
</dbReference>
<organism evidence="11 12">
    <name type="scientific">Paraglaciecola hydrolytica</name>
    <dbReference type="NCBI Taxonomy" id="1799789"/>
    <lineage>
        <taxon>Bacteria</taxon>
        <taxon>Pseudomonadati</taxon>
        <taxon>Pseudomonadota</taxon>
        <taxon>Gammaproteobacteria</taxon>
        <taxon>Alteromonadales</taxon>
        <taxon>Alteromonadaceae</taxon>
        <taxon>Paraglaciecola</taxon>
    </lineage>
</organism>
<keyword evidence="12" id="KW-1185">Reference proteome</keyword>